<dbReference type="SUPFAM" id="SSF141371">
    <property type="entry name" value="PilZ domain-like"/>
    <property type="match status" value="1"/>
</dbReference>
<protein>
    <submittedName>
        <fullName evidence="2">PilZ domain-containing protein</fullName>
    </submittedName>
</protein>
<proteinExistence type="predicted"/>
<evidence type="ECO:0000259" key="1">
    <source>
        <dbReference type="Pfam" id="PF07238"/>
    </source>
</evidence>
<evidence type="ECO:0000313" key="2">
    <source>
        <dbReference type="EMBL" id="HGY94389.1"/>
    </source>
</evidence>
<name>A0A7V4XSG3_9BACT</name>
<dbReference type="InterPro" id="IPR009875">
    <property type="entry name" value="PilZ_domain"/>
</dbReference>
<gene>
    <name evidence="2" type="ORF">ENW50_06850</name>
</gene>
<sequence length="134" mass="14926">MYRWLVKDRRDQPGDSAMSFAMREQSLREQQINLELTGGVRSAVRFPLHLPIRVIANGEEYSGESENFSSGGVLLRLDKKIDAGTKVEFLVEIPAGVLGMQSTAAIHCSGRAVRVYEKDGAAYCGVVIDEYRFQ</sequence>
<comment type="caution">
    <text evidence="2">The sequence shown here is derived from an EMBL/GenBank/DDBJ whole genome shotgun (WGS) entry which is preliminary data.</text>
</comment>
<dbReference type="Gene3D" id="2.40.10.220">
    <property type="entry name" value="predicted glycosyltransferase like domains"/>
    <property type="match status" value="1"/>
</dbReference>
<dbReference type="GO" id="GO:0035438">
    <property type="term" value="F:cyclic-di-GMP binding"/>
    <property type="evidence" value="ECO:0007669"/>
    <property type="project" value="InterPro"/>
</dbReference>
<dbReference type="AlphaFoldDB" id="A0A7V4XSG3"/>
<feature type="domain" description="PilZ" evidence="1">
    <location>
        <begin position="41"/>
        <end position="129"/>
    </location>
</feature>
<dbReference type="Pfam" id="PF07238">
    <property type="entry name" value="PilZ"/>
    <property type="match status" value="1"/>
</dbReference>
<dbReference type="EMBL" id="DTKL01000039">
    <property type="protein sequence ID" value="HGY94389.1"/>
    <property type="molecule type" value="Genomic_DNA"/>
</dbReference>
<organism evidence="2">
    <name type="scientific">Acidobacterium capsulatum</name>
    <dbReference type="NCBI Taxonomy" id="33075"/>
    <lineage>
        <taxon>Bacteria</taxon>
        <taxon>Pseudomonadati</taxon>
        <taxon>Acidobacteriota</taxon>
        <taxon>Terriglobia</taxon>
        <taxon>Terriglobales</taxon>
        <taxon>Acidobacteriaceae</taxon>
        <taxon>Acidobacterium</taxon>
    </lineage>
</organism>
<accession>A0A7V4XSG3</accession>
<reference evidence="2" key="1">
    <citation type="journal article" date="2020" name="mSystems">
        <title>Genome- and Community-Level Interaction Insights into Carbon Utilization and Element Cycling Functions of Hydrothermarchaeota in Hydrothermal Sediment.</title>
        <authorList>
            <person name="Zhou Z."/>
            <person name="Liu Y."/>
            <person name="Xu W."/>
            <person name="Pan J."/>
            <person name="Luo Z.H."/>
            <person name="Li M."/>
        </authorList>
    </citation>
    <scope>NUCLEOTIDE SEQUENCE [LARGE SCALE GENOMIC DNA]</scope>
    <source>
        <strain evidence="2">SpSt-855</strain>
    </source>
</reference>